<reference evidence="2" key="2">
    <citation type="submission" date="2015-01" db="EMBL/GenBank/DDBJ databases">
        <title>Evolutionary Origins and Diversification of the Mycorrhizal Mutualists.</title>
        <authorList>
            <consortium name="DOE Joint Genome Institute"/>
            <consortium name="Mycorrhizal Genomics Consortium"/>
            <person name="Kohler A."/>
            <person name="Kuo A."/>
            <person name="Nagy L.G."/>
            <person name="Floudas D."/>
            <person name="Copeland A."/>
            <person name="Barry K.W."/>
            <person name="Cichocki N."/>
            <person name="Veneault-Fourrey C."/>
            <person name="LaButti K."/>
            <person name="Lindquist E.A."/>
            <person name="Lipzen A."/>
            <person name="Lundell T."/>
            <person name="Morin E."/>
            <person name="Murat C."/>
            <person name="Riley R."/>
            <person name="Ohm R."/>
            <person name="Sun H."/>
            <person name="Tunlid A."/>
            <person name="Henrissat B."/>
            <person name="Grigoriev I.V."/>
            <person name="Hibbett D.S."/>
            <person name="Martin F."/>
        </authorList>
    </citation>
    <scope>NUCLEOTIDE SEQUENCE [LARGE SCALE GENOMIC DNA]</scope>
    <source>
        <strain evidence="2">F 1598</strain>
    </source>
</reference>
<dbReference type="EMBL" id="KN832970">
    <property type="protein sequence ID" value="KIM92314.1"/>
    <property type="molecule type" value="Genomic_DNA"/>
</dbReference>
<dbReference type="AlphaFoldDB" id="A0A0C3GL57"/>
<accession>A0A0C3GL57</accession>
<sequence length="82" mass="8889">MTVSGKYITIYGTSNHSDQPVSSWCSYFSPSLCPFVSNINQGSLQLHVICSPQIVAERVLSPDCDFRSMDGLGGGLKLGMCR</sequence>
<reference evidence="1 2" key="1">
    <citation type="submission" date="2014-04" db="EMBL/GenBank/DDBJ databases">
        <authorList>
            <consortium name="DOE Joint Genome Institute"/>
            <person name="Kuo A."/>
            <person name="Tarkka M."/>
            <person name="Buscot F."/>
            <person name="Kohler A."/>
            <person name="Nagy L.G."/>
            <person name="Floudas D."/>
            <person name="Copeland A."/>
            <person name="Barry K.W."/>
            <person name="Cichocki N."/>
            <person name="Veneault-Fourrey C."/>
            <person name="LaButti K."/>
            <person name="Lindquist E.A."/>
            <person name="Lipzen A."/>
            <person name="Lundell T."/>
            <person name="Morin E."/>
            <person name="Murat C."/>
            <person name="Sun H."/>
            <person name="Tunlid A."/>
            <person name="Henrissat B."/>
            <person name="Grigoriev I.V."/>
            <person name="Hibbett D.S."/>
            <person name="Martin F."/>
            <person name="Nordberg H.P."/>
            <person name="Cantor M.N."/>
            <person name="Hua S.X."/>
        </authorList>
    </citation>
    <scope>NUCLEOTIDE SEQUENCE [LARGE SCALE GENOMIC DNA]</scope>
    <source>
        <strain evidence="1 2">F 1598</strain>
    </source>
</reference>
<feature type="non-terminal residue" evidence="1">
    <location>
        <position position="82"/>
    </location>
</feature>
<keyword evidence="2" id="KW-1185">Reference proteome</keyword>
<dbReference type="InParanoid" id="A0A0C3GL57"/>
<gene>
    <name evidence="1" type="ORF">PILCRDRAFT_810353</name>
</gene>
<evidence type="ECO:0000313" key="1">
    <source>
        <dbReference type="EMBL" id="KIM92314.1"/>
    </source>
</evidence>
<dbReference type="Proteomes" id="UP000054166">
    <property type="component" value="Unassembled WGS sequence"/>
</dbReference>
<dbReference type="HOGENOM" id="CLU_2564708_0_0_1"/>
<proteinExistence type="predicted"/>
<evidence type="ECO:0000313" key="2">
    <source>
        <dbReference type="Proteomes" id="UP000054166"/>
    </source>
</evidence>
<protein>
    <submittedName>
        <fullName evidence="1">Uncharacterized protein</fullName>
    </submittedName>
</protein>
<organism evidence="1 2">
    <name type="scientific">Piloderma croceum (strain F 1598)</name>
    <dbReference type="NCBI Taxonomy" id="765440"/>
    <lineage>
        <taxon>Eukaryota</taxon>
        <taxon>Fungi</taxon>
        <taxon>Dikarya</taxon>
        <taxon>Basidiomycota</taxon>
        <taxon>Agaricomycotina</taxon>
        <taxon>Agaricomycetes</taxon>
        <taxon>Agaricomycetidae</taxon>
        <taxon>Atheliales</taxon>
        <taxon>Atheliaceae</taxon>
        <taxon>Piloderma</taxon>
    </lineage>
</organism>
<name>A0A0C3GL57_PILCF</name>